<sequence>MYLHALPFTSISIRPLLRTRTIPTRQHNVRVLPCAFLCFRRFPALLLSYAAVHALIDSLRLPSLVRCPKSFHSFQSFFLSPSQSLLVSPRKHFRSLPFPLTPAPKLSTQSCVTLGIPQLHTRFRRSLHSVTR</sequence>
<protein>
    <submittedName>
        <fullName evidence="1">Uncharacterized protein</fullName>
    </submittedName>
</protein>
<reference evidence="1 2" key="1">
    <citation type="journal article" date="2016" name="Nat. Commun.">
        <title>Ectomycorrhizal ecology is imprinted in the genome of the dominant symbiotic fungus Cenococcum geophilum.</title>
        <authorList>
            <consortium name="DOE Joint Genome Institute"/>
            <person name="Peter M."/>
            <person name="Kohler A."/>
            <person name="Ohm R.A."/>
            <person name="Kuo A."/>
            <person name="Krutzmann J."/>
            <person name="Morin E."/>
            <person name="Arend M."/>
            <person name="Barry K.W."/>
            <person name="Binder M."/>
            <person name="Choi C."/>
            <person name="Clum A."/>
            <person name="Copeland A."/>
            <person name="Grisel N."/>
            <person name="Haridas S."/>
            <person name="Kipfer T."/>
            <person name="LaButti K."/>
            <person name="Lindquist E."/>
            <person name="Lipzen A."/>
            <person name="Maire R."/>
            <person name="Meier B."/>
            <person name="Mihaltcheva S."/>
            <person name="Molinier V."/>
            <person name="Murat C."/>
            <person name="Poggeler S."/>
            <person name="Quandt C.A."/>
            <person name="Sperisen C."/>
            <person name="Tritt A."/>
            <person name="Tisserant E."/>
            <person name="Crous P.W."/>
            <person name="Henrissat B."/>
            <person name="Nehls U."/>
            <person name="Egli S."/>
            <person name="Spatafora J.W."/>
            <person name="Grigoriev I.V."/>
            <person name="Martin F.M."/>
        </authorList>
    </citation>
    <scope>NUCLEOTIDE SEQUENCE [LARGE SCALE GENOMIC DNA]</scope>
    <source>
        <strain evidence="1 2">CBS 207.34</strain>
    </source>
</reference>
<organism evidence="1 2">
    <name type="scientific">Glonium stellatum</name>
    <dbReference type="NCBI Taxonomy" id="574774"/>
    <lineage>
        <taxon>Eukaryota</taxon>
        <taxon>Fungi</taxon>
        <taxon>Dikarya</taxon>
        <taxon>Ascomycota</taxon>
        <taxon>Pezizomycotina</taxon>
        <taxon>Dothideomycetes</taxon>
        <taxon>Pleosporomycetidae</taxon>
        <taxon>Gloniales</taxon>
        <taxon>Gloniaceae</taxon>
        <taxon>Glonium</taxon>
    </lineage>
</organism>
<dbReference type="Proteomes" id="UP000250140">
    <property type="component" value="Unassembled WGS sequence"/>
</dbReference>
<dbReference type="AlphaFoldDB" id="A0A8E2F8T4"/>
<proteinExistence type="predicted"/>
<evidence type="ECO:0000313" key="1">
    <source>
        <dbReference type="EMBL" id="OCL12043.1"/>
    </source>
</evidence>
<evidence type="ECO:0000313" key="2">
    <source>
        <dbReference type="Proteomes" id="UP000250140"/>
    </source>
</evidence>
<gene>
    <name evidence="1" type="ORF">AOQ84DRAFT_166790</name>
</gene>
<accession>A0A8E2F8T4</accession>
<keyword evidence="2" id="KW-1185">Reference proteome</keyword>
<name>A0A8E2F8T4_9PEZI</name>
<dbReference type="EMBL" id="KV748938">
    <property type="protein sequence ID" value="OCL12043.1"/>
    <property type="molecule type" value="Genomic_DNA"/>
</dbReference>